<sequence>MESRNTQLAVGLFVIIGILALLFLGLKAANTNVLTNGETYKLFAKFDNIGGLKERSPVKVGGVVVGRVSKISLVGDYYEPLVEMTISQKYNEFSDTTSVSILTSGLLGEQYIGLNPGFIDDTVEMLEDGDYIYDTKSALVLEDLIGQFLFGQGND</sequence>
<dbReference type="InterPro" id="IPR030970">
    <property type="entry name" value="ABC_MlaD"/>
</dbReference>
<feature type="domain" description="Mce/MlaD" evidence="1">
    <location>
        <begin position="39"/>
        <end position="117"/>
    </location>
</feature>
<dbReference type="OrthoDB" id="9788420at2"/>
<protein>
    <submittedName>
        <fullName evidence="2">Mce related protein</fullName>
    </submittedName>
</protein>
<dbReference type="InterPro" id="IPR003399">
    <property type="entry name" value="Mce/MlaD"/>
</dbReference>
<dbReference type="EMBL" id="CYHB01000004">
    <property type="protein sequence ID" value="CUA86929.1"/>
    <property type="molecule type" value="Genomic_DNA"/>
</dbReference>
<dbReference type="GO" id="GO:0005543">
    <property type="term" value="F:phospholipid binding"/>
    <property type="evidence" value="ECO:0007669"/>
    <property type="project" value="TreeGrafter"/>
</dbReference>
<dbReference type="PANTHER" id="PTHR33371:SF4">
    <property type="entry name" value="INTERMEMBRANE PHOSPHOLIPID TRANSPORT SYSTEM BINDING PROTEIN MLAD"/>
    <property type="match status" value="1"/>
</dbReference>
<evidence type="ECO:0000259" key="1">
    <source>
        <dbReference type="Pfam" id="PF02470"/>
    </source>
</evidence>
<dbReference type="Pfam" id="PF02470">
    <property type="entry name" value="MlaD"/>
    <property type="match status" value="1"/>
</dbReference>
<proteinExistence type="predicted"/>
<evidence type="ECO:0000313" key="3">
    <source>
        <dbReference type="Proteomes" id="UP000182598"/>
    </source>
</evidence>
<dbReference type="GO" id="GO:0005548">
    <property type="term" value="F:phospholipid transporter activity"/>
    <property type="evidence" value="ECO:0007669"/>
    <property type="project" value="TreeGrafter"/>
</dbReference>
<gene>
    <name evidence="2" type="ORF">Ga0061064_1666</name>
</gene>
<dbReference type="Proteomes" id="UP000182598">
    <property type="component" value="Unassembled WGS sequence"/>
</dbReference>
<dbReference type="InterPro" id="IPR052336">
    <property type="entry name" value="MlaD_Phospholipid_Transporter"/>
</dbReference>
<organism evidence="2 3">
    <name type="scientific">Pseudidiomarina woesei</name>
    <dbReference type="NCBI Taxonomy" id="1381080"/>
    <lineage>
        <taxon>Bacteria</taxon>
        <taxon>Pseudomonadati</taxon>
        <taxon>Pseudomonadota</taxon>
        <taxon>Gammaproteobacteria</taxon>
        <taxon>Alteromonadales</taxon>
        <taxon>Idiomarinaceae</taxon>
        <taxon>Pseudidiomarina</taxon>
    </lineage>
</organism>
<dbReference type="NCBIfam" id="TIGR04430">
    <property type="entry name" value="OM_asym_MlaD"/>
    <property type="match status" value="1"/>
</dbReference>
<dbReference type="PANTHER" id="PTHR33371">
    <property type="entry name" value="INTERMEMBRANE PHOSPHOLIPID TRANSPORT SYSTEM BINDING PROTEIN MLAD-RELATED"/>
    <property type="match status" value="1"/>
</dbReference>
<keyword evidence="3" id="KW-1185">Reference proteome</keyword>
<dbReference type="RefSeq" id="WP_055439320.1">
    <property type="nucleotide sequence ID" value="NZ_CYHB01000004.1"/>
</dbReference>
<evidence type="ECO:0000313" key="2">
    <source>
        <dbReference type="EMBL" id="CUA86929.1"/>
    </source>
</evidence>
<reference evidence="3" key="1">
    <citation type="submission" date="2015-08" db="EMBL/GenBank/DDBJ databases">
        <authorList>
            <person name="Varghese N."/>
        </authorList>
    </citation>
    <scope>NUCLEOTIDE SEQUENCE [LARGE SCALE GENOMIC DNA]</scope>
    <source>
        <strain evidence="3">DSM 27808</strain>
    </source>
</reference>
<accession>A0A0K6H7Q6</accession>
<name>A0A0K6H7Q6_9GAMM</name>
<dbReference type="AlphaFoldDB" id="A0A0K6H7Q6"/>